<dbReference type="Proteomes" id="UP000178574">
    <property type="component" value="Unassembled WGS sequence"/>
</dbReference>
<sequence>MENTIIQPLPKKEAFRGQILRQVYRVWLVRKFLPVLIGEIIVLSLLLYQAGRIVFVQRILENAFNVLFNNPEGIVNFGVTAFSNAPTSTKLFALAVTVFLALIIRRLTQGVLRLILVRENYFGKTEK</sequence>
<feature type="transmembrane region" description="Helical" evidence="1">
    <location>
        <begin position="32"/>
        <end position="51"/>
    </location>
</feature>
<name>A0A1G2K6P0_9BACT</name>
<accession>A0A1G2K6P0</accession>
<reference evidence="2 3" key="1">
    <citation type="journal article" date="2016" name="Nat. Commun.">
        <title>Thousands of microbial genomes shed light on interconnected biogeochemical processes in an aquifer system.</title>
        <authorList>
            <person name="Anantharaman K."/>
            <person name="Brown C.T."/>
            <person name="Hug L.A."/>
            <person name="Sharon I."/>
            <person name="Castelle C.J."/>
            <person name="Probst A.J."/>
            <person name="Thomas B.C."/>
            <person name="Singh A."/>
            <person name="Wilkins M.J."/>
            <person name="Karaoz U."/>
            <person name="Brodie E.L."/>
            <person name="Williams K.H."/>
            <person name="Hubbard S.S."/>
            <person name="Banfield J.F."/>
        </authorList>
    </citation>
    <scope>NUCLEOTIDE SEQUENCE [LARGE SCALE GENOMIC DNA]</scope>
</reference>
<gene>
    <name evidence="2" type="ORF">A2847_01360</name>
</gene>
<comment type="caution">
    <text evidence="2">The sequence shown here is derived from an EMBL/GenBank/DDBJ whole genome shotgun (WGS) entry which is preliminary data.</text>
</comment>
<dbReference type="EMBL" id="MHQD01000042">
    <property type="protein sequence ID" value="OGZ95077.1"/>
    <property type="molecule type" value="Genomic_DNA"/>
</dbReference>
<keyword evidence="1" id="KW-0472">Membrane</keyword>
<keyword evidence="1" id="KW-1133">Transmembrane helix</keyword>
<dbReference type="AlphaFoldDB" id="A0A1G2K6P0"/>
<keyword evidence="1" id="KW-0812">Transmembrane</keyword>
<organism evidence="2 3">
    <name type="scientific">Candidatus Sungbacteria bacterium RIFCSPHIGHO2_01_FULL_50_25</name>
    <dbReference type="NCBI Taxonomy" id="1802265"/>
    <lineage>
        <taxon>Bacteria</taxon>
        <taxon>Candidatus Sungiibacteriota</taxon>
    </lineage>
</organism>
<evidence type="ECO:0000313" key="2">
    <source>
        <dbReference type="EMBL" id="OGZ95077.1"/>
    </source>
</evidence>
<evidence type="ECO:0000313" key="3">
    <source>
        <dbReference type="Proteomes" id="UP000178574"/>
    </source>
</evidence>
<protein>
    <submittedName>
        <fullName evidence="2">Uncharacterized protein</fullName>
    </submittedName>
</protein>
<evidence type="ECO:0000256" key="1">
    <source>
        <dbReference type="SAM" id="Phobius"/>
    </source>
</evidence>
<proteinExistence type="predicted"/>
<feature type="transmembrane region" description="Helical" evidence="1">
    <location>
        <begin position="91"/>
        <end position="108"/>
    </location>
</feature>